<name>A0A8R1U1I1_ONCVO</name>
<dbReference type="EnsemblMetazoa" id="OVOC8859.1">
    <property type="protein sequence ID" value="OVOC8859.1"/>
    <property type="gene ID" value="WBGene00245668"/>
</dbReference>
<keyword evidence="2" id="KW-1185">Reference proteome</keyword>
<reference evidence="1" key="2">
    <citation type="submission" date="2022-06" db="UniProtKB">
        <authorList>
            <consortium name="EnsemblMetazoa"/>
        </authorList>
    </citation>
    <scope>IDENTIFICATION</scope>
</reference>
<reference evidence="2" key="1">
    <citation type="submission" date="2013-10" db="EMBL/GenBank/DDBJ databases">
        <title>Genome sequencing of Onchocerca volvulus.</title>
        <authorList>
            <person name="Cotton J."/>
            <person name="Tsai J."/>
            <person name="Stanley E."/>
            <person name="Tracey A."/>
            <person name="Holroyd N."/>
            <person name="Lustigman S."/>
            <person name="Berriman M."/>
        </authorList>
    </citation>
    <scope>NUCLEOTIDE SEQUENCE</scope>
</reference>
<protein>
    <submittedName>
        <fullName evidence="1">Uncharacterized protein</fullName>
    </submittedName>
</protein>
<organism evidence="1 2">
    <name type="scientific">Onchocerca volvulus</name>
    <dbReference type="NCBI Taxonomy" id="6282"/>
    <lineage>
        <taxon>Eukaryota</taxon>
        <taxon>Metazoa</taxon>
        <taxon>Ecdysozoa</taxon>
        <taxon>Nematoda</taxon>
        <taxon>Chromadorea</taxon>
        <taxon>Rhabditida</taxon>
        <taxon>Spirurina</taxon>
        <taxon>Spiruromorpha</taxon>
        <taxon>Filarioidea</taxon>
        <taxon>Onchocercidae</taxon>
        <taxon>Onchocerca</taxon>
    </lineage>
</organism>
<sequence length="60" mass="7267">MWPCCAYFLKISYFRFGNCMFVSVQIASNKYPELPSIVIMWRRYFWSPVDTIQSDHHENL</sequence>
<dbReference type="Proteomes" id="UP000024404">
    <property type="component" value="Unassembled WGS sequence"/>
</dbReference>
<accession>A0A8R1U1I1</accession>
<proteinExistence type="predicted"/>
<dbReference type="AlphaFoldDB" id="A0A8R1U1I1"/>
<evidence type="ECO:0000313" key="1">
    <source>
        <dbReference type="EnsemblMetazoa" id="OVOC8859.1"/>
    </source>
</evidence>
<dbReference type="EMBL" id="CMVM020000250">
    <property type="status" value="NOT_ANNOTATED_CDS"/>
    <property type="molecule type" value="Genomic_DNA"/>
</dbReference>
<evidence type="ECO:0000313" key="2">
    <source>
        <dbReference type="Proteomes" id="UP000024404"/>
    </source>
</evidence>